<name>A0A1M7ZRF8_9HYPH</name>
<evidence type="ECO:0000313" key="5">
    <source>
        <dbReference type="Proteomes" id="UP000186406"/>
    </source>
</evidence>
<proteinExistence type="predicted"/>
<dbReference type="Proteomes" id="UP000186406">
    <property type="component" value="Unassembled WGS sequence"/>
</dbReference>
<accession>A0A1M7ZRF8</accession>
<protein>
    <submittedName>
        <fullName evidence="4">Basic membrane lipoprotein Med, substrate-binding protein (PBP1-ABC) superfamily</fullName>
    </submittedName>
</protein>
<dbReference type="InterPro" id="IPR052910">
    <property type="entry name" value="ABC-Purine-Binding"/>
</dbReference>
<gene>
    <name evidence="4" type="ORF">SAMN02745172_04175</name>
</gene>
<evidence type="ECO:0000259" key="3">
    <source>
        <dbReference type="Pfam" id="PF02608"/>
    </source>
</evidence>
<feature type="chain" id="PRO_5013020469" evidence="2">
    <location>
        <begin position="25"/>
        <end position="373"/>
    </location>
</feature>
<evidence type="ECO:0000313" key="4">
    <source>
        <dbReference type="EMBL" id="SHO67494.1"/>
    </source>
</evidence>
<dbReference type="AlphaFoldDB" id="A0A1M7ZRF8"/>
<feature type="signal peptide" evidence="2">
    <location>
        <begin position="1"/>
        <end position="24"/>
    </location>
</feature>
<dbReference type="OrthoDB" id="9781639at2"/>
<keyword evidence="4" id="KW-0449">Lipoprotein</keyword>
<dbReference type="InterPro" id="IPR028082">
    <property type="entry name" value="Peripla_BP_I"/>
</dbReference>
<dbReference type="EMBL" id="FRXO01000014">
    <property type="protein sequence ID" value="SHO67494.1"/>
    <property type="molecule type" value="Genomic_DNA"/>
</dbReference>
<dbReference type="Pfam" id="PF02608">
    <property type="entry name" value="Bmp"/>
    <property type="match status" value="1"/>
</dbReference>
<dbReference type="RefSeq" id="WP_073632347.1">
    <property type="nucleotide sequence ID" value="NZ_FRXO01000014.1"/>
</dbReference>
<dbReference type="CDD" id="cd19963">
    <property type="entry name" value="PBP1_BMP-like"/>
    <property type="match status" value="1"/>
</dbReference>
<keyword evidence="1 2" id="KW-0732">Signal</keyword>
<evidence type="ECO:0000256" key="2">
    <source>
        <dbReference type="SAM" id="SignalP"/>
    </source>
</evidence>
<dbReference type="GO" id="GO:0005886">
    <property type="term" value="C:plasma membrane"/>
    <property type="evidence" value="ECO:0007669"/>
    <property type="project" value="InterPro"/>
</dbReference>
<dbReference type="STRING" id="1123029.SAMN02745172_04175"/>
<dbReference type="InterPro" id="IPR003760">
    <property type="entry name" value="PnrA-like"/>
</dbReference>
<sequence>MAFTGSRTVASTLSLCATAFAVLAATSFGAAAFTLEGPPKVAFIYAASAQDGGWNEAIEIGRKAVETELGLPVAVTENIPEEATKLRAAIDLYVKRGFNIIVGTTYGYSAPIAEAAKAYPHVAFLNASGTTNGENLESFYARTYQGWYLAGIVAGEATKTKKVGMLAGFPVGVVNWDINSFARGAQSVDPAIETVAVYTNSWWDPVKEGQVSEAILDQKADVIATDLSATSALDAAEKRGAYAIGYQLDMSKAAPKGILTSVVFRWDRYLVPTIKSIAAGTWKPQEYGAFEGLASGVVDLAPYGPSVTEETKAKVAAAKQAIIDGKLDPFQGPLYKQDGSLAVAEGKTIDDEALWNMNFFVKGIVGTMPASAQ</sequence>
<dbReference type="SUPFAM" id="SSF53822">
    <property type="entry name" value="Periplasmic binding protein-like I"/>
    <property type="match status" value="1"/>
</dbReference>
<dbReference type="Gene3D" id="3.40.50.2300">
    <property type="match status" value="2"/>
</dbReference>
<organism evidence="4 5">
    <name type="scientific">Pseudoxanthobacter soli DSM 19599</name>
    <dbReference type="NCBI Taxonomy" id="1123029"/>
    <lineage>
        <taxon>Bacteria</taxon>
        <taxon>Pseudomonadati</taxon>
        <taxon>Pseudomonadota</taxon>
        <taxon>Alphaproteobacteria</taxon>
        <taxon>Hyphomicrobiales</taxon>
        <taxon>Segnochrobactraceae</taxon>
        <taxon>Pseudoxanthobacter</taxon>
    </lineage>
</organism>
<dbReference type="PANTHER" id="PTHR43208">
    <property type="entry name" value="ABC TRANSPORTER SUBSTRATE-BINDING PROTEIN"/>
    <property type="match status" value="1"/>
</dbReference>
<reference evidence="4 5" key="1">
    <citation type="submission" date="2016-12" db="EMBL/GenBank/DDBJ databases">
        <authorList>
            <person name="Song W.-J."/>
            <person name="Kurnit D.M."/>
        </authorList>
    </citation>
    <scope>NUCLEOTIDE SEQUENCE [LARGE SCALE GENOMIC DNA]</scope>
    <source>
        <strain evidence="4 5">DSM 19599</strain>
    </source>
</reference>
<feature type="domain" description="ABC transporter substrate-binding protein PnrA-like" evidence="3">
    <location>
        <begin position="40"/>
        <end position="322"/>
    </location>
</feature>
<keyword evidence="5" id="KW-1185">Reference proteome</keyword>
<evidence type="ECO:0000256" key="1">
    <source>
        <dbReference type="ARBA" id="ARBA00022729"/>
    </source>
</evidence>
<dbReference type="PANTHER" id="PTHR43208:SF1">
    <property type="entry name" value="ABC TRANSPORTER SUBSTRATE-BINDING PROTEIN"/>
    <property type="match status" value="1"/>
</dbReference>